<evidence type="ECO:0000313" key="1">
    <source>
        <dbReference type="EMBL" id="KAK3078516.1"/>
    </source>
</evidence>
<gene>
    <name evidence="1" type="ORF">LTS18_007315</name>
</gene>
<keyword evidence="2" id="KW-1185">Reference proteome</keyword>
<name>A0ACC3DPP8_9PEZI</name>
<sequence length="245" mass="27519">ECQAADWTVHKLLCKAFEKHRDSRPSPAHKRGILFKHDRTKPSLVWVKCLKVGDSGTENAEQSISTYFATPSWIAALYNRDPRTGRALDDMIQLATPFQTFPPYTLTRNQCIEAPLSSNLIDHWRGSLLGVKYIGHDQTSITYIDVTMADFRDIVDNLAEKCTEFNEEAPKVSHGLTLPAQGVKITCDDDMKYPRQERFTAIDTSGFNSNLLSSSIVVGDVIFRGETPATTKMIGMPVRVFRYSA</sequence>
<protein>
    <submittedName>
        <fullName evidence="1">Uncharacterized protein</fullName>
    </submittedName>
</protein>
<accession>A0ACC3DPP8</accession>
<feature type="non-terminal residue" evidence="1">
    <location>
        <position position="1"/>
    </location>
</feature>
<evidence type="ECO:0000313" key="2">
    <source>
        <dbReference type="Proteomes" id="UP001186974"/>
    </source>
</evidence>
<comment type="caution">
    <text evidence="1">The sequence shown here is derived from an EMBL/GenBank/DDBJ whole genome shotgun (WGS) entry which is preliminary data.</text>
</comment>
<reference evidence="1" key="1">
    <citation type="submission" date="2024-09" db="EMBL/GenBank/DDBJ databases">
        <title>Black Yeasts Isolated from many extreme environments.</title>
        <authorList>
            <person name="Coleine C."/>
            <person name="Stajich J.E."/>
            <person name="Selbmann L."/>
        </authorList>
    </citation>
    <scope>NUCLEOTIDE SEQUENCE</scope>
    <source>
        <strain evidence="1">CCFEE 5737</strain>
    </source>
</reference>
<proteinExistence type="predicted"/>
<organism evidence="1 2">
    <name type="scientific">Coniosporium uncinatum</name>
    <dbReference type="NCBI Taxonomy" id="93489"/>
    <lineage>
        <taxon>Eukaryota</taxon>
        <taxon>Fungi</taxon>
        <taxon>Dikarya</taxon>
        <taxon>Ascomycota</taxon>
        <taxon>Pezizomycotina</taxon>
        <taxon>Dothideomycetes</taxon>
        <taxon>Dothideomycetes incertae sedis</taxon>
        <taxon>Coniosporium</taxon>
    </lineage>
</organism>
<dbReference type="EMBL" id="JAWDJW010001831">
    <property type="protein sequence ID" value="KAK3078516.1"/>
    <property type="molecule type" value="Genomic_DNA"/>
</dbReference>
<dbReference type="Proteomes" id="UP001186974">
    <property type="component" value="Unassembled WGS sequence"/>
</dbReference>